<sequence>MSVSTPLIAINNESYAHLLANYLTSQQLIAHVLPSQKEGEYVIVLEDDAKVEDAKAICEEFLRQPRHPKYQQAAWESGEQVALHPSHTNNLKIGNLMNWAKEAPLAASVLFICTLVYALSWLGFFGYVEQYLKMQPFGQLQQTHEYWRLITPAFIHFSAIHFIFNVLWWSMIGSQIERIFGFTMLLVVFLVSAVASNLAQAIVSGPAFGGLSGVVYAVLGFAWWIGWLKPSWGLYIPKSIVIFMLIWLVLGYTDVLWVNMANTAHTVGLISGCLIAAVLALGAGRRKPA</sequence>
<evidence type="ECO:0000256" key="1">
    <source>
        <dbReference type="ARBA" id="ARBA00004141"/>
    </source>
</evidence>
<evidence type="ECO:0000313" key="10">
    <source>
        <dbReference type="EMBL" id="OFC70439.1"/>
    </source>
</evidence>
<dbReference type="InterPro" id="IPR038236">
    <property type="entry name" value="GlpG_N_sf"/>
</dbReference>
<dbReference type="PANTHER" id="PTHR43066">
    <property type="entry name" value="RHOMBOID-RELATED PROTEIN"/>
    <property type="match status" value="1"/>
</dbReference>
<dbReference type="NCBIfam" id="TIGR04239">
    <property type="entry name" value="rhombo_GlpG"/>
    <property type="match status" value="1"/>
</dbReference>
<evidence type="ECO:0000256" key="7">
    <source>
        <dbReference type="SAM" id="Phobius"/>
    </source>
</evidence>
<dbReference type="EMBL" id="MDHN01000029">
    <property type="protein sequence ID" value="OFC70439.1"/>
    <property type="molecule type" value="Genomic_DNA"/>
</dbReference>
<feature type="transmembrane region" description="Helical" evidence="7">
    <location>
        <begin position="146"/>
        <end position="167"/>
    </location>
</feature>
<reference evidence="10 11" key="1">
    <citation type="submission" date="2016-08" db="EMBL/GenBank/DDBJ databases">
        <authorList>
            <person name="Seilhamer J.J."/>
        </authorList>
    </citation>
    <scope>NUCLEOTIDE SEQUENCE [LARGE SCALE GENOMIC DNA]</scope>
    <source>
        <strain evidence="10 11">KCTC 42603</strain>
    </source>
</reference>
<feature type="transmembrane region" description="Helical" evidence="7">
    <location>
        <begin position="240"/>
        <end position="258"/>
    </location>
</feature>
<feature type="transmembrane region" description="Helical" evidence="7">
    <location>
        <begin position="105"/>
        <end position="126"/>
    </location>
</feature>
<evidence type="ECO:0000256" key="6">
    <source>
        <dbReference type="ARBA" id="ARBA00023136"/>
    </source>
</evidence>
<comment type="subcellular location">
    <subcellularLocation>
        <location evidence="1">Membrane</location>
        <topology evidence="1">Multi-pass membrane protein</topology>
    </subcellularLocation>
</comment>
<evidence type="ECO:0000313" key="11">
    <source>
        <dbReference type="Proteomes" id="UP000175691"/>
    </source>
</evidence>
<dbReference type="Gene3D" id="1.20.1540.10">
    <property type="entry name" value="Rhomboid-like"/>
    <property type="match status" value="1"/>
</dbReference>
<keyword evidence="3" id="KW-0997">Cell inner membrane</keyword>
<dbReference type="SUPFAM" id="SSF144091">
    <property type="entry name" value="Rhomboid-like"/>
    <property type="match status" value="1"/>
</dbReference>
<evidence type="ECO:0000259" key="8">
    <source>
        <dbReference type="Pfam" id="PF01694"/>
    </source>
</evidence>
<dbReference type="Pfam" id="PF12122">
    <property type="entry name" value="Rhomboid_N"/>
    <property type="match status" value="1"/>
</dbReference>
<dbReference type="Pfam" id="PF01694">
    <property type="entry name" value="Rhomboid"/>
    <property type="match status" value="1"/>
</dbReference>
<dbReference type="STRING" id="1656094.BFC18_14860"/>
<feature type="transmembrane region" description="Helical" evidence="7">
    <location>
        <begin position="264"/>
        <end position="283"/>
    </location>
</feature>
<dbReference type="AlphaFoldDB" id="A0A1E7ZA91"/>
<evidence type="ECO:0000256" key="3">
    <source>
        <dbReference type="ARBA" id="ARBA00022519"/>
    </source>
</evidence>
<evidence type="ECO:0000256" key="4">
    <source>
        <dbReference type="ARBA" id="ARBA00022692"/>
    </source>
</evidence>
<dbReference type="Proteomes" id="UP000175691">
    <property type="component" value="Unassembled WGS sequence"/>
</dbReference>
<proteinExistence type="predicted"/>
<keyword evidence="6 7" id="KW-0472">Membrane</keyword>
<dbReference type="GO" id="GO:0004252">
    <property type="term" value="F:serine-type endopeptidase activity"/>
    <property type="evidence" value="ECO:0007669"/>
    <property type="project" value="InterPro"/>
</dbReference>
<feature type="transmembrane region" description="Helical" evidence="7">
    <location>
        <begin position="208"/>
        <end position="228"/>
    </location>
</feature>
<feature type="transmembrane region" description="Helical" evidence="7">
    <location>
        <begin position="179"/>
        <end position="202"/>
    </location>
</feature>
<dbReference type="InterPro" id="IPR035952">
    <property type="entry name" value="Rhomboid-like_sf"/>
</dbReference>
<keyword evidence="10" id="KW-0378">Hydrolase</keyword>
<feature type="domain" description="Peptidase S54 rhomboid" evidence="8">
    <location>
        <begin position="144"/>
        <end position="279"/>
    </location>
</feature>
<keyword evidence="11" id="KW-1185">Reference proteome</keyword>
<comment type="caution">
    <text evidence="10">The sequence shown here is derived from an EMBL/GenBank/DDBJ whole genome shotgun (WGS) entry which is preliminary data.</text>
</comment>
<dbReference type="InterPro" id="IPR023662">
    <property type="entry name" value="Rhomboid_protease_GlpG"/>
</dbReference>
<evidence type="ECO:0000259" key="9">
    <source>
        <dbReference type="Pfam" id="PF12122"/>
    </source>
</evidence>
<evidence type="ECO:0000256" key="2">
    <source>
        <dbReference type="ARBA" id="ARBA00022475"/>
    </source>
</evidence>
<keyword evidence="5 7" id="KW-1133">Transmembrane helix</keyword>
<keyword evidence="10" id="KW-0645">Protease</keyword>
<gene>
    <name evidence="10" type="ORF">BFC18_14860</name>
</gene>
<dbReference type="PANTHER" id="PTHR43066:SF26">
    <property type="entry name" value="RHOMBOID PROTEASE GLPG"/>
    <property type="match status" value="1"/>
</dbReference>
<dbReference type="GO" id="GO:0006508">
    <property type="term" value="P:proteolysis"/>
    <property type="evidence" value="ECO:0007669"/>
    <property type="project" value="UniProtKB-KW"/>
</dbReference>
<organism evidence="10 11">
    <name type="scientific">Alteromonas confluentis</name>
    <dbReference type="NCBI Taxonomy" id="1656094"/>
    <lineage>
        <taxon>Bacteria</taxon>
        <taxon>Pseudomonadati</taxon>
        <taxon>Pseudomonadota</taxon>
        <taxon>Gammaproteobacteria</taxon>
        <taxon>Alteromonadales</taxon>
        <taxon>Alteromonadaceae</taxon>
        <taxon>Alteromonas/Salinimonas group</taxon>
        <taxon>Alteromonas</taxon>
    </lineage>
</organism>
<dbReference type="InterPro" id="IPR022764">
    <property type="entry name" value="Peptidase_S54_rhomboid_dom"/>
</dbReference>
<protein>
    <submittedName>
        <fullName evidence="10">Rhomboid family intramembrane serine protease GlpG</fullName>
    </submittedName>
</protein>
<evidence type="ECO:0000256" key="5">
    <source>
        <dbReference type="ARBA" id="ARBA00022989"/>
    </source>
</evidence>
<keyword evidence="4 7" id="KW-0812">Transmembrane</keyword>
<dbReference type="InterPro" id="IPR022732">
    <property type="entry name" value="Peptidase_S54_GlpG_N"/>
</dbReference>
<keyword evidence="2" id="KW-1003">Cell membrane</keyword>
<name>A0A1E7ZA91_9ALTE</name>
<dbReference type="GO" id="GO:0016020">
    <property type="term" value="C:membrane"/>
    <property type="evidence" value="ECO:0007669"/>
    <property type="project" value="UniProtKB-SubCell"/>
</dbReference>
<accession>A0A1E7ZA91</accession>
<feature type="domain" description="Peptidase S54 GlpG peptidase N-terminal" evidence="9">
    <location>
        <begin position="7"/>
        <end position="80"/>
    </location>
</feature>
<dbReference type="Gene3D" id="3.30.70.2350">
    <property type="match status" value="1"/>
</dbReference>